<protein>
    <submittedName>
        <fullName evidence="1">(pine wood nematode) hypothetical protein</fullName>
    </submittedName>
</protein>
<dbReference type="Proteomes" id="UP000659654">
    <property type="component" value="Unassembled WGS sequence"/>
</dbReference>
<dbReference type="AlphaFoldDB" id="A0A1I7SV20"/>
<reference evidence="5" key="1">
    <citation type="submission" date="2016-11" db="UniProtKB">
        <authorList>
            <consortium name="WormBaseParasite"/>
        </authorList>
    </citation>
    <scope>IDENTIFICATION</scope>
</reference>
<evidence type="ECO:0000313" key="3">
    <source>
        <dbReference type="Proteomes" id="UP000095284"/>
    </source>
</evidence>
<dbReference type="Proteomes" id="UP000095284">
    <property type="component" value="Unplaced"/>
</dbReference>
<reference evidence="2" key="2">
    <citation type="submission" date="2020-08" db="EMBL/GenBank/DDBJ databases">
        <authorList>
            <person name="Kikuchi T."/>
        </authorList>
    </citation>
    <scope>NUCLEOTIDE SEQUENCE</scope>
    <source>
        <strain evidence="1">Ka4C1</strain>
    </source>
</reference>
<organism evidence="3 5">
    <name type="scientific">Bursaphelenchus xylophilus</name>
    <name type="common">Pinewood nematode worm</name>
    <name type="synonym">Aphelenchoides xylophilus</name>
    <dbReference type="NCBI Taxonomy" id="6326"/>
    <lineage>
        <taxon>Eukaryota</taxon>
        <taxon>Metazoa</taxon>
        <taxon>Ecdysozoa</taxon>
        <taxon>Nematoda</taxon>
        <taxon>Chromadorea</taxon>
        <taxon>Rhabditida</taxon>
        <taxon>Tylenchina</taxon>
        <taxon>Tylenchomorpha</taxon>
        <taxon>Aphelenchoidea</taxon>
        <taxon>Aphelenchoididae</taxon>
        <taxon>Bursaphelenchus</taxon>
    </lineage>
</organism>
<evidence type="ECO:0000313" key="2">
    <source>
        <dbReference type="EMBL" id="CAG9100755.1"/>
    </source>
</evidence>
<name>A0A1I7SV20_BURXY</name>
<dbReference type="WBParaSite" id="BXY_1689400.1">
    <property type="protein sequence ID" value="BXY_1689400.1"/>
    <property type="gene ID" value="BXY_1689400"/>
</dbReference>
<evidence type="ECO:0000313" key="4">
    <source>
        <dbReference type="Proteomes" id="UP000659654"/>
    </source>
</evidence>
<evidence type="ECO:0000313" key="1">
    <source>
        <dbReference type="EMBL" id="CAD5217302.1"/>
    </source>
</evidence>
<keyword evidence="4" id="KW-1185">Reference proteome</keyword>
<gene>
    <name evidence="1" type="ORF">BXYJ_LOCUS4967</name>
</gene>
<sequence length="238" mass="28185">MVNVIRDNMLPGLDQLLASTKSATCSVRDLRWFDGIQLEHIDISHDWEEEEDPQLYLPMLLFIKTKKIIAGKCLPIHLFHSTHLPIQEATKILSCSLEPDIDQTAEPFYTEIFREMHRCLPNLEHLTITDVDIYIRTTNPEDHFGYRVQKMSEPYIRAVTKAAWHLRQIIEHAHIRTFINITFEVSCTFYMESCAELFFSLIPKIRCFESEYDRETDRFIKQIYFDDDRVRINLVIML</sequence>
<evidence type="ECO:0000313" key="5">
    <source>
        <dbReference type="WBParaSite" id="BXY_1689400.1"/>
    </source>
</evidence>
<dbReference type="EMBL" id="CAJFDI010000002">
    <property type="protein sequence ID" value="CAD5217302.1"/>
    <property type="molecule type" value="Genomic_DNA"/>
</dbReference>
<proteinExistence type="predicted"/>
<dbReference type="EMBL" id="CAJFCV020000002">
    <property type="protein sequence ID" value="CAG9100755.1"/>
    <property type="molecule type" value="Genomic_DNA"/>
</dbReference>
<dbReference type="Proteomes" id="UP000582659">
    <property type="component" value="Unassembled WGS sequence"/>
</dbReference>
<accession>A0A1I7SV20</accession>